<feature type="domain" description="Double zinc ribbon" evidence="3">
    <location>
        <begin position="15"/>
        <end position="70"/>
    </location>
</feature>
<dbReference type="Proteomes" id="UP000256329">
    <property type="component" value="Unassembled WGS sequence"/>
</dbReference>
<dbReference type="SUPFAM" id="SSF53271">
    <property type="entry name" value="PRTase-like"/>
    <property type="match status" value="1"/>
</dbReference>
<dbReference type="PANTHER" id="PTHR47505:SF1">
    <property type="entry name" value="DNA UTILIZATION PROTEIN YHGH"/>
    <property type="match status" value="1"/>
</dbReference>
<dbReference type="Gene3D" id="3.40.50.2020">
    <property type="match status" value="1"/>
</dbReference>
<organism evidence="4 5">
    <name type="scientific">Ammonifex thiophilus</name>
    <dbReference type="NCBI Taxonomy" id="444093"/>
    <lineage>
        <taxon>Bacteria</taxon>
        <taxon>Bacillati</taxon>
        <taxon>Bacillota</taxon>
        <taxon>Clostridia</taxon>
        <taxon>Thermoanaerobacterales</taxon>
        <taxon>Thermoanaerobacteraceae</taxon>
        <taxon>Ammonifex</taxon>
    </lineage>
</organism>
<dbReference type="Pfam" id="PF18912">
    <property type="entry name" value="DZR_2"/>
    <property type="match status" value="1"/>
</dbReference>
<dbReference type="EMBL" id="QSLN01000012">
    <property type="protein sequence ID" value="RDV82120.1"/>
    <property type="molecule type" value="Genomic_DNA"/>
</dbReference>
<dbReference type="PANTHER" id="PTHR47505">
    <property type="entry name" value="DNA UTILIZATION PROTEIN YHGH"/>
    <property type="match status" value="1"/>
</dbReference>
<protein>
    <submittedName>
        <fullName evidence="4">ComF family protein</fullName>
    </submittedName>
</protein>
<evidence type="ECO:0000313" key="5">
    <source>
        <dbReference type="Proteomes" id="UP000256329"/>
    </source>
</evidence>
<sequence>MSGSKFWLKFLGRGLVDLLFPPGGCLLCGNREKEGVVCRDCLSFLETARTLPFCPVCGRFGEGEICLDCRIYSRPFTLCRAAGPYEGALKQAIRRLKYERKREGVEYLGGLLAEVVTREPAYQRARVVVPVPTSPERRRQRGFDQAELLARELAWRLGLPLCRWLKKEIPTPPQTGLGRGERLLNLRGSFGVCQNPKLGGAVVLLVDDVFTTGSTLTAAAEALLAGGAAEVLGLVLAAARIFT</sequence>
<proteinExistence type="inferred from homology"/>
<evidence type="ECO:0000313" key="4">
    <source>
        <dbReference type="EMBL" id="RDV82120.1"/>
    </source>
</evidence>
<dbReference type="Pfam" id="PF00156">
    <property type="entry name" value="Pribosyltran"/>
    <property type="match status" value="1"/>
</dbReference>
<dbReference type="InterPro" id="IPR029057">
    <property type="entry name" value="PRTase-like"/>
</dbReference>
<comment type="caution">
    <text evidence="4">The sequence shown here is derived from an EMBL/GenBank/DDBJ whole genome shotgun (WGS) entry which is preliminary data.</text>
</comment>
<gene>
    <name evidence="4" type="ORF">DXX99_08210</name>
</gene>
<evidence type="ECO:0000256" key="1">
    <source>
        <dbReference type="ARBA" id="ARBA00008007"/>
    </source>
</evidence>
<dbReference type="AlphaFoldDB" id="A0A3D8P212"/>
<accession>A0A3D8P212</accession>
<dbReference type="InterPro" id="IPR000836">
    <property type="entry name" value="PRTase_dom"/>
</dbReference>
<evidence type="ECO:0000259" key="2">
    <source>
        <dbReference type="Pfam" id="PF00156"/>
    </source>
</evidence>
<name>A0A3D8P212_9THEO</name>
<dbReference type="InterPro" id="IPR044005">
    <property type="entry name" value="DZR_2"/>
</dbReference>
<keyword evidence="5" id="KW-1185">Reference proteome</keyword>
<dbReference type="CDD" id="cd06223">
    <property type="entry name" value="PRTases_typeI"/>
    <property type="match status" value="1"/>
</dbReference>
<evidence type="ECO:0000259" key="3">
    <source>
        <dbReference type="Pfam" id="PF18912"/>
    </source>
</evidence>
<dbReference type="InterPro" id="IPR051910">
    <property type="entry name" value="ComF/GntX_DNA_util-trans"/>
</dbReference>
<comment type="similarity">
    <text evidence="1">Belongs to the ComF/GntX family.</text>
</comment>
<dbReference type="OrthoDB" id="9779910at2"/>
<reference evidence="4 5" key="1">
    <citation type="submission" date="2018-08" db="EMBL/GenBank/DDBJ databases">
        <title>Form III RuBisCO-mediated autotrophy in Thermodesulfobium bacteria.</title>
        <authorList>
            <person name="Toshchakov S.V."/>
            <person name="Kublanov I.V."/>
            <person name="Frolov E."/>
            <person name="Bonch-Osmolovskaya E.A."/>
            <person name="Tourova T.P."/>
            <person name="Chernych N.A."/>
            <person name="Lebedinsky A.V."/>
        </authorList>
    </citation>
    <scope>NUCLEOTIDE SEQUENCE [LARGE SCALE GENOMIC DNA]</scope>
    <source>
        <strain evidence="4 5">SR</strain>
    </source>
</reference>
<feature type="domain" description="Phosphoribosyltransferase" evidence="2">
    <location>
        <begin position="149"/>
        <end position="236"/>
    </location>
</feature>